<evidence type="ECO:0000313" key="1">
    <source>
        <dbReference type="EMBL" id="KYK59399.1"/>
    </source>
</evidence>
<proteinExistence type="predicted"/>
<comment type="caution">
    <text evidence="1">The sequence shown here is derived from an EMBL/GenBank/DDBJ whole genome shotgun (WGS) entry which is preliminary data.</text>
</comment>
<dbReference type="AlphaFoldDB" id="A0A151GQM0"/>
<organism evidence="1 2">
    <name type="scientific">Drechmeria coniospora</name>
    <name type="common">Nematophagous fungus</name>
    <name type="synonym">Meria coniospora</name>
    <dbReference type="NCBI Taxonomy" id="98403"/>
    <lineage>
        <taxon>Eukaryota</taxon>
        <taxon>Fungi</taxon>
        <taxon>Dikarya</taxon>
        <taxon>Ascomycota</taxon>
        <taxon>Pezizomycotina</taxon>
        <taxon>Sordariomycetes</taxon>
        <taxon>Hypocreomycetidae</taxon>
        <taxon>Hypocreales</taxon>
        <taxon>Ophiocordycipitaceae</taxon>
        <taxon>Drechmeria</taxon>
    </lineage>
</organism>
<dbReference type="RefSeq" id="XP_040658751.1">
    <property type="nucleotide sequence ID" value="XM_040797868.1"/>
</dbReference>
<dbReference type="EMBL" id="LAYC01000001">
    <property type="protein sequence ID" value="KYK59399.1"/>
    <property type="molecule type" value="Genomic_DNA"/>
</dbReference>
<dbReference type="Proteomes" id="UP000076580">
    <property type="component" value="Chromosome 01"/>
</dbReference>
<name>A0A151GQM0_DRECN</name>
<sequence>MGLRLAILLEGIDESGSAHIEMLPAQRLKAVQGPIAFLDQILGCPEHGLLAGGILGRTAGLVDNVPKRGEDEFGDMIHHLLNINPATTGTHASRATVFDGRRPLVPATTQVL</sequence>
<reference evidence="1 2" key="1">
    <citation type="journal article" date="2016" name="Sci. Rep.">
        <title>Insights into Adaptations to a Near-Obligate Nematode Endoparasitic Lifestyle from the Finished Genome of Drechmeria coniospora.</title>
        <authorList>
            <person name="Zhang L."/>
            <person name="Zhou Z."/>
            <person name="Guo Q."/>
            <person name="Fokkens L."/>
            <person name="Miskei M."/>
            <person name="Pocsi I."/>
            <person name="Zhang W."/>
            <person name="Chen M."/>
            <person name="Wang L."/>
            <person name="Sun Y."/>
            <person name="Donzelli B.G."/>
            <person name="Gibson D.M."/>
            <person name="Nelson D.R."/>
            <person name="Luo J.G."/>
            <person name="Rep M."/>
            <person name="Liu H."/>
            <person name="Yang S."/>
            <person name="Wang J."/>
            <person name="Krasnoff S.B."/>
            <person name="Xu Y."/>
            <person name="Molnar I."/>
            <person name="Lin M."/>
        </authorList>
    </citation>
    <scope>NUCLEOTIDE SEQUENCE [LARGE SCALE GENOMIC DNA]</scope>
    <source>
        <strain evidence="1 2">ARSEF 6962</strain>
    </source>
</reference>
<dbReference type="InParanoid" id="A0A151GQM0"/>
<keyword evidence="2" id="KW-1185">Reference proteome</keyword>
<evidence type="ECO:0000313" key="2">
    <source>
        <dbReference type="Proteomes" id="UP000076580"/>
    </source>
</evidence>
<accession>A0A151GQM0</accession>
<protein>
    <submittedName>
        <fullName evidence="1">Uncharacterized protein</fullName>
    </submittedName>
</protein>
<dbReference type="GeneID" id="63713172"/>
<gene>
    <name evidence="1" type="ORF">DCS_00529</name>
</gene>